<dbReference type="GeneID" id="86982841"/>
<dbReference type="InterPro" id="IPR001173">
    <property type="entry name" value="Glyco_trans_2-like"/>
</dbReference>
<evidence type="ECO:0000259" key="2">
    <source>
        <dbReference type="Pfam" id="PF00535"/>
    </source>
</evidence>
<accession>A0A4Q0HVC2</accession>
<evidence type="ECO:0000313" key="4">
    <source>
        <dbReference type="Proteomes" id="UP000290481"/>
    </source>
</evidence>
<dbReference type="AlphaFoldDB" id="A0A4Q0HVC2"/>
<dbReference type="Gene3D" id="3.90.550.10">
    <property type="entry name" value="Spore Coat Polysaccharide Biosynthesis Protein SpsA, Chain A"/>
    <property type="match status" value="1"/>
</dbReference>
<proteinExistence type="predicted"/>
<dbReference type="SUPFAM" id="SSF53448">
    <property type="entry name" value="Nucleotide-diphospho-sugar transferases"/>
    <property type="match status" value="1"/>
</dbReference>
<evidence type="ECO:0000313" key="3">
    <source>
        <dbReference type="EMBL" id="RXE53165.1"/>
    </source>
</evidence>
<keyword evidence="1" id="KW-0997">Cell inner membrane</keyword>
<feature type="domain" description="Glycosyltransferase 2-like" evidence="2">
    <location>
        <begin position="3"/>
        <end position="122"/>
    </location>
</feature>
<dbReference type="InterPro" id="IPR029044">
    <property type="entry name" value="Nucleotide-diphossugar_trans"/>
</dbReference>
<dbReference type="Proteomes" id="UP000290481">
    <property type="component" value="Unassembled WGS sequence"/>
</dbReference>
<dbReference type="GO" id="GO:0016758">
    <property type="term" value="F:hexosyltransferase activity"/>
    <property type="evidence" value="ECO:0007669"/>
    <property type="project" value="UniProtKB-ARBA"/>
</dbReference>
<dbReference type="EMBL" id="MZZJ01000003">
    <property type="protein sequence ID" value="RXE53165.1"/>
    <property type="molecule type" value="Genomic_DNA"/>
</dbReference>
<name>A0A4Q0HVC2_PSEAZ</name>
<dbReference type="RefSeq" id="WP_054898459.1">
    <property type="nucleotide sequence ID" value="NZ_MZZJ01000003.1"/>
</dbReference>
<organism evidence="3 4">
    <name type="scientific">Pseudomonas azotoformans</name>
    <dbReference type="NCBI Taxonomy" id="47878"/>
    <lineage>
        <taxon>Bacteria</taxon>
        <taxon>Pseudomonadati</taxon>
        <taxon>Pseudomonadota</taxon>
        <taxon>Gammaproteobacteria</taxon>
        <taxon>Pseudomonadales</taxon>
        <taxon>Pseudomonadaceae</taxon>
        <taxon>Pseudomonas</taxon>
    </lineage>
</organism>
<dbReference type="PANTHER" id="PTHR22916">
    <property type="entry name" value="GLYCOSYLTRANSFERASE"/>
    <property type="match status" value="1"/>
</dbReference>
<dbReference type="PANTHER" id="PTHR22916:SF3">
    <property type="entry name" value="UDP-GLCNAC:BETAGAL BETA-1,3-N-ACETYLGLUCOSAMINYLTRANSFERASE-LIKE PROTEIN 1"/>
    <property type="match status" value="1"/>
</dbReference>
<keyword evidence="1" id="KW-0472">Membrane</keyword>
<evidence type="ECO:0000256" key="1">
    <source>
        <dbReference type="ARBA" id="ARBA00022519"/>
    </source>
</evidence>
<keyword evidence="1" id="KW-1003">Cell membrane</keyword>
<protein>
    <recommendedName>
        <fullName evidence="2">Glycosyltransferase 2-like domain-containing protein</fullName>
    </recommendedName>
</protein>
<dbReference type="CDD" id="cd00761">
    <property type="entry name" value="Glyco_tranf_GTA_type"/>
    <property type="match status" value="1"/>
</dbReference>
<comment type="caution">
    <text evidence="3">The sequence shown here is derived from an EMBL/GenBank/DDBJ whole genome shotgun (WGS) entry which is preliminary data.</text>
</comment>
<dbReference type="Pfam" id="PF00535">
    <property type="entry name" value="Glycos_transf_2"/>
    <property type="match status" value="1"/>
</dbReference>
<reference evidence="3 4" key="1">
    <citation type="submission" date="2017-03" db="EMBL/GenBank/DDBJ databases">
        <title>Pseudomonas azotoformans: Salt tolerant bacteria having multiple plant growth promoting attributes.</title>
        <authorList>
            <person name="Srivastava A.K."/>
            <person name="Sharma A."/>
            <person name="Srivastava A.K."/>
            <person name="Jamali H."/>
            <person name="Yadav J."/>
            <person name="Srivastava R."/>
            <person name="Kashyap P.L."/>
            <person name="Chakdar H."/>
            <person name="Saxena A.K."/>
        </authorList>
    </citation>
    <scope>NUCLEOTIDE SEQUENCE [LARGE SCALE GENOMIC DNA]</scope>
    <source>
        <strain evidence="3 4">SC 14</strain>
    </source>
</reference>
<gene>
    <name evidence="3" type="ORF">B4O85_06650</name>
</gene>
<sequence length="262" mass="29948">MITILTATYNRYNTLPRLLKSLLEQSSKEFEWVLIDDGSSDGTQDFVEKLKEENLGFNLTSIRQNNAGKHAAINSGIAAAKKNWIFIVDSDDALVPDAVETIIASITKATDSTVGLCYRKAYFSGELLGNDLKTAEQSLVSTPTEAGKLFAGDLAYIFRTDVMSKFPFPIFKGEKFVPELYIWNKIGDAGDIVFFTRKIIYLCDYLEDGYSRNFSRHLRANPKGFFIYYWSQFLREKTVFYKFKNLIRSVQCVLYMFLGRPR</sequence>